<evidence type="ECO:0000313" key="4">
    <source>
        <dbReference type="EMBL" id="CAI4218871.1"/>
    </source>
</evidence>
<feature type="region of interest" description="Disordered" evidence="2">
    <location>
        <begin position="1009"/>
        <end position="1066"/>
    </location>
</feature>
<feature type="compositionally biased region" description="Acidic residues" evidence="2">
    <location>
        <begin position="1414"/>
        <end position="1425"/>
    </location>
</feature>
<evidence type="ECO:0000259" key="3">
    <source>
        <dbReference type="Pfam" id="PF24883"/>
    </source>
</evidence>
<name>A0A9P1HAD5_9PEZI</name>
<dbReference type="PANTHER" id="PTHR10039:SF17">
    <property type="entry name" value="FUNGAL STAND N-TERMINAL GOODBYE DOMAIN-CONTAINING PROTEIN-RELATED"/>
    <property type="match status" value="1"/>
</dbReference>
<keyword evidence="5" id="KW-1185">Reference proteome</keyword>
<dbReference type="InterPro" id="IPR056884">
    <property type="entry name" value="NPHP3-like_N"/>
</dbReference>
<keyword evidence="1" id="KW-0677">Repeat</keyword>
<organism evidence="4 5">
    <name type="scientific">Parascedosporium putredinis</name>
    <dbReference type="NCBI Taxonomy" id="1442378"/>
    <lineage>
        <taxon>Eukaryota</taxon>
        <taxon>Fungi</taxon>
        <taxon>Dikarya</taxon>
        <taxon>Ascomycota</taxon>
        <taxon>Pezizomycotina</taxon>
        <taxon>Sordariomycetes</taxon>
        <taxon>Hypocreomycetidae</taxon>
        <taxon>Microascales</taxon>
        <taxon>Microascaceae</taxon>
        <taxon>Parascedosporium</taxon>
    </lineage>
</organism>
<feature type="compositionally biased region" description="Polar residues" evidence="2">
    <location>
        <begin position="1379"/>
        <end position="1397"/>
    </location>
</feature>
<dbReference type="PANTHER" id="PTHR10039">
    <property type="entry name" value="AMELOGENIN"/>
    <property type="match status" value="1"/>
</dbReference>
<dbReference type="Proteomes" id="UP000838763">
    <property type="component" value="Unassembled WGS sequence"/>
</dbReference>
<proteinExistence type="predicted"/>
<feature type="compositionally biased region" description="Basic and acidic residues" evidence="2">
    <location>
        <begin position="676"/>
        <end position="687"/>
    </location>
</feature>
<sequence>MILQCSGASRKWRLGRAGVLERAPSFRKHPQDGGVLLRGSRRDANTDLGTMWQEALIKYYEECGTDLRTIHPSRFTATHILAEQDHQLLLFNQFRHDKGKLDKLRSLIASNSEIVQGVASHIAEAASAAFPQRRHPHGLQLLPPKGRLSKWAKALIDGSDPKLKGAFDSLHMHLERFESATMLATLKHTMETSKKVDGLGQDVKSIQAGVEQNLAVSQKNYMLGLETKGLSKDAALTSHEILTVVTRQEDRGAEHAAGLQQVLSTLKKISGTKNAQEAVLDAGSRKSAAMRTLAKLLSCSLDDDPAKAQLLELENTYIKGTYGWFREHEVFSGFESGTSPVVAISSPSGMGKSTLSYTIIKALQEEFVGDSTTSVAYHFFREDVDDMATATRMLRACAVQVASDDVKYREEVLSDLQLSTYYTESEATEELVKDHEQLWLRFYKKRFTKKSGRRLILVLDGVDEADRASREIMETILGDLCSSKDLNIHILYTCDPTGFQVDTEVVTVTEFALTKEHLLPDMKKIIINKIKTLSRLRKLSQKTKKKIVVRLTKQADTIRYIDHMLRKLNQIGREKPVLRELDSLPSSTTDLYRVLLADCQKSRSDQDIAVLRKFFAWLAYSKMPLSLGAAGHLLHYIAQDNNISIDEELDHRCARLLRLSNSNQMEGSGGEDSDSESDKLDDEKISDNDDDSVEDLKVMLSFQERSLRNYFRPGTSSSDDKLRSAHSSGHAMILEMLHSILAADVKATDQAPAQWDLTYYAAQHWVSHLQEIDSEQLTQEEVVSTIDAVCGILSNRGGSIRLIERCYLGYDLKSCILGDDEEAIEKFLQCLQKWAVKATQLPASAISGGTLAWMKPFARNPKSIYIKIADAHVANWLTSYDLDQDFLVHRRFVLAHYALYLGRELPAIRQNERLRLYLETLVGQDEFMFTKESVLTISQAFLHIDMTSQSYRAIGTSMLSLGLREEALEQFKLGTENADSHLDSFNILVKMADATLTIAKEMLDAEEAEQAEALEKKSVNGATVSPATANGTAEGAQNGGDATTNGHAEEADGAKEGAPKKTYREWSKESLETCDRAIEMIDKIAPADLKTYRVRDAIYELWHEKSQGELYLGDATNVVEYSRKAREAVGEEGGSVLVPVIVRRLAKLGEWEKLVEALRSLCCNKYDTWYYITEVADEIHQAAKETGELEFVEVVGTKDAIVKAKAILNKVVDVNTFAHNITQASFRLANILLEEFRTSREPANKLAAYREMQGLVKRVSGVMGSDFDPTQSQTVIPLALMMRKLDAYEYQQSLERMFSGCVAALTDDVAWNDKYSLRTLAKTLAVVGLADDARIAATCQIYITDKEVHKKQRTDSVDSGQAGDAAAETSAGEGADASAETSATGDSTASKEPAQQENGGGADAEVNGERKEDDDGASEEPSDDIDPIHGALSCDGCNKEFNDWNSGPLHLCYYCTELDLCQKCFDQRSDRFSGKLPPDWRTICPEGHQHIQTPVDDWKGLRNGVLRFGDQELVFSEWLIELKEKKWPEAWERFWNSESV</sequence>
<feature type="domain" description="Nephrocystin 3-like N-terminal" evidence="3">
    <location>
        <begin position="320"/>
        <end position="494"/>
    </location>
</feature>
<dbReference type="SUPFAM" id="SSF52540">
    <property type="entry name" value="P-loop containing nucleoside triphosphate hydrolases"/>
    <property type="match status" value="1"/>
</dbReference>
<feature type="region of interest" description="Disordered" evidence="2">
    <location>
        <begin position="662"/>
        <end position="690"/>
    </location>
</feature>
<dbReference type="OrthoDB" id="448455at2759"/>
<evidence type="ECO:0000256" key="2">
    <source>
        <dbReference type="SAM" id="MobiDB-lite"/>
    </source>
</evidence>
<evidence type="ECO:0000256" key="1">
    <source>
        <dbReference type="ARBA" id="ARBA00022737"/>
    </source>
</evidence>
<dbReference type="InterPro" id="IPR027417">
    <property type="entry name" value="P-loop_NTPase"/>
</dbReference>
<evidence type="ECO:0000313" key="5">
    <source>
        <dbReference type="Proteomes" id="UP000838763"/>
    </source>
</evidence>
<dbReference type="EMBL" id="CALLCH030000018">
    <property type="protein sequence ID" value="CAI4218871.1"/>
    <property type="molecule type" value="Genomic_DNA"/>
</dbReference>
<reference evidence="4" key="1">
    <citation type="submission" date="2022-11" db="EMBL/GenBank/DDBJ databases">
        <authorList>
            <person name="Scott C."/>
            <person name="Bruce N."/>
        </authorList>
    </citation>
    <scope>NUCLEOTIDE SEQUENCE</scope>
</reference>
<dbReference type="Pfam" id="PF24883">
    <property type="entry name" value="NPHP3_N"/>
    <property type="match status" value="1"/>
</dbReference>
<feature type="compositionally biased region" description="Basic and acidic residues" evidence="2">
    <location>
        <begin position="1047"/>
        <end position="1066"/>
    </location>
</feature>
<feature type="compositionally biased region" description="Polar residues" evidence="2">
    <location>
        <begin position="1020"/>
        <end position="1031"/>
    </location>
</feature>
<protein>
    <recommendedName>
        <fullName evidence="3">Nephrocystin 3-like N-terminal domain-containing protein</fullName>
    </recommendedName>
</protein>
<dbReference type="SUPFAM" id="SSF57850">
    <property type="entry name" value="RING/U-box"/>
    <property type="match status" value="1"/>
</dbReference>
<gene>
    <name evidence="4" type="ORF">PPNO1_LOCUS8444</name>
</gene>
<dbReference type="Gene3D" id="3.40.50.300">
    <property type="entry name" value="P-loop containing nucleotide triphosphate hydrolases"/>
    <property type="match status" value="1"/>
</dbReference>
<comment type="caution">
    <text evidence="4">The sequence shown here is derived from an EMBL/GenBank/DDBJ whole genome shotgun (WGS) entry which is preliminary data.</text>
</comment>
<accession>A0A9P1HAD5</accession>
<feature type="region of interest" description="Disordered" evidence="2">
    <location>
        <begin position="1350"/>
        <end position="1428"/>
    </location>
</feature>